<comment type="caution">
    <text evidence="2">The sequence shown here is derived from an EMBL/GenBank/DDBJ whole genome shotgun (WGS) entry which is preliminary data.</text>
</comment>
<evidence type="ECO:0000313" key="2">
    <source>
        <dbReference type="EMBL" id="MEQ2176998.1"/>
    </source>
</evidence>
<feature type="signal peptide" evidence="1">
    <location>
        <begin position="1"/>
        <end position="19"/>
    </location>
</feature>
<dbReference type="Proteomes" id="UP001476798">
    <property type="component" value="Unassembled WGS sequence"/>
</dbReference>
<sequence>MALITAVLFIVGGMFLSQGGEVLFKSSDPIFLEWKHTQTAANIMKQSLKTLILQNNLCVVQQKAFCVPVSWYAHLNECHQFRLPGHKALCGNHIDQVTPVNQSES</sequence>
<keyword evidence="3" id="KW-1185">Reference proteome</keyword>
<evidence type="ECO:0000313" key="3">
    <source>
        <dbReference type="Proteomes" id="UP001476798"/>
    </source>
</evidence>
<evidence type="ECO:0000256" key="1">
    <source>
        <dbReference type="SAM" id="SignalP"/>
    </source>
</evidence>
<name>A0ABV0P2P3_9TELE</name>
<organism evidence="2 3">
    <name type="scientific">Goodea atripinnis</name>
    <dbReference type="NCBI Taxonomy" id="208336"/>
    <lineage>
        <taxon>Eukaryota</taxon>
        <taxon>Metazoa</taxon>
        <taxon>Chordata</taxon>
        <taxon>Craniata</taxon>
        <taxon>Vertebrata</taxon>
        <taxon>Euteleostomi</taxon>
        <taxon>Actinopterygii</taxon>
        <taxon>Neopterygii</taxon>
        <taxon>Teleostei</taxon>
        <taxon>Neoteleostei</taxon>
        <taxon>Acanthomorphata</taxon>
        <taxon>Ovalentaria</taxon>
        <taxon>Atherinomorphae</taxon>
        <taxon>Cyprinodontiformes</taxon>
        <taxon>Goodeidae</taxon>
        <taxon>Goodea</taxon>
    </lineage>
</organism>
<dbReference type="EMBL" id="JAHRIO010057868">
    <property type="protein sequence ID" value="MEQ2176998.1"/>
    <property type="molecule type" value="Genomic_DNA"/>
</dbReference>
<gene>
    <name evidence="2" type="ORF">GOODEAATRI_034048</name>
</gene>
<keyword evidence="1" id="KW-0732">Signal</keyword>
<reference evidence="2 3" key="1">
    <citation type="submission" date="2021-06" db="EMBL/GenBank/DDBJ databases">
        <authorList>
            <person name="Palmer J.M."/>
        </authorList>
    </citation>
    <scope>NUCLEOTIDE SEQUENCE [LARGE SCALE GENOMIC DNA]</scope>
    <source>
        <strain evidence="2 3">GA_2019</strain>
        <tissue evidence="2">Muscle</tissue>
    </source>
</reference>
<feature type="chain" id="PRO_5046199279" evidence="1">
    <location>
        <begin position="20"/>
        <end position="105"/>
    </location>
</feature>
<proteinExistence type="predicted"/>
<accession>A0ABV0P2P3</accession>
<protein>
    <submittedName>
        <fullName evidence="2">Uncharacterized protein</fullName>
    </submittedName>
</protein>